<evidence type="ECO:0000313" key="2">
    <source>
        <dbReference type="Proteomes" id="UP000280696"/>
    </source>
</evidence>
<protein>
    <submittedName>
        <fullName evidence="1">Uncharacterized protein</fullName>
    </submittedName>
</protein>
<dbReference type="RefSeq" id="WP_120472520.1">
    <property type="nucleotide sequence ID" value="NZ_RAYQ01000070.1"/>
</dbReference>
<name>A0A3A9A328_9FIRM</name>
<proteinExistence type="predicted"/>
<dbReference type="AlphaFoldDB" id="A0A3A9A328"/>
<evidence type="ECO:0000313" key="1">
    <source>
        <dbReference type="EMBL" id="RKI86092.1"/>
    </source>
</evidence>
<dbReference type="GO" id="GO:0003677">
    <property type="term" value="F:DNA binding"/>
    <property type="evidence" value="ECO:0007669"/>
    <property type="project" value="InterPro"/>
</dbReference>
<dbReference type="EMBL" id="RAYQ01000070">
    <property type="protein sequence ID" value="RKI86092.1"/>
    <property type="molecule type" value="Genomic_DNA"/>
</dbReference>
<accession>A0A3A9A328</accession>
<reference evidence="1 2" key="1">
    <citation type="submission" date="2018-09" db="EMBL/GenBank/DDBJ databases">
        <title>Murine metabolic-syndrome-specific gut microbial biobank.</title>
        <authorList>
            <person name="Liu C."/>
        </authorList>
    </citation>
    <scope>NUCLEOTIDE SEQUENCE [LARGE SCALE GENOMIC DNA]</scope>
    <source>
        <strain evidence="1 2">0.1xD8-82</strain>
    </source>
</reference>
<dbReference type="Proteomes" id="UP000280696">
    <property type="component" value="Unassembled WGS sequence"/>
</dbReference>
<comment type="caution">
    <text evidence="1">The sequence shown here is derived from an EMBL/GenBank/DDBJ whole genome shotgun (WGS) entry which is preliminary data.</text>
</comment>
<gene>
    <name evidence="1" type="ORF">D7V94_22780</name>
</gene>
<dbReference type="OrthoDB" id="2040853at2"/>
<dbReference type="SUPFAM" id="SSF56349">
    <property type="entry name" value="DNA breaking-rejoining enzymes"/>
    <property type="match status" value="1"/>
</dbReference>
<keyword evidence="2" id="KW-1185">Reference proteome</keyword>
<organism evidence="1 2">
    <name type="scientific">Parablautia intestinalis</name>
    <dbReference type="NCBI Taxonomy" id="2320100"/>
    <lineage>
        <taxon>Bacteria</taxon>
        <taxon>Bacillati</taxon>
        <taxon>Bacillota</taxon>
        <taxon>Clostridia</taxon>
        <taxon>Lachnospirales</taxon>
        <taxon>Lachnospiraceae</taxon>
        <taxon>Parablautia</taxon>
    </lineage>
</organism>
<sequence>MEYKDITDKFIKEYSDYKSDVINFGEYIEVNWKNSLSGDQLRILLQGIDVNFILKSLIYNVETVKRYKSKTKAKRYATVIGQFFNYIRKTTDIVNPDLYDAISYNRSRENSYMQQMMAYIDKCEMLAGIVEQEPLTSTEAEKILVWANEQFIAQEWEDATSFRKAVAATGIKMMMLYGITYRELRKMKWDDYDEVYDCITVNGFELRLPLKLSIQLRNIKDFVFNKKIVNKENLIFAGFRGEAWNDITSSSGIPDYMGALIGITSVTSAVKYGISQLLKAGLSDSIIKKMTGASETVIQGCLLQEDNELKQIINTKVLMADWYYEF</sequence>
<dbReference type="InterPro" id="IPR011010">
    <property type="entry name" value="DNA_brk_join_enz"/>
</dbReference>